<protein>
    <submittedName>
        <fullName evidence="1">Uncharacterized protein</fullName>
    </submittedName>
</protein>
<reference evidence="1 2" key="1">
    <citation type="submission" date="2020-01" db="EMBL/GenBank/DDBJ databases">
        <title>Complete Genome Sequence of Pseudomonas putida Strain TS312, Harboring the HdtS type N-acyl-homoserine Lactone Synthase, Isolated from a Paper Mill.</title>
        <authorList>
            <person name="Hosoe A."/>
            <person name="Suenaga T."/>
            <person name="Sugi T."/>
            <person name="Izumi T."/>
            <person name="Nagai N."/>
            <person name="Terada A."/>
        </authorList>
    </citation>
    <scope>NUCLEOTIDE SEQUENCE [LARGE SCALE GENOMIC DNA]</scope>
    <source>
        <strain evidence="1 2">TS312</strain>
    </source>
</reference>
<dbReference type="AlphaFoldDB" id="A0A7U6M3J2"/>
<gene>
    <name evidence="1" type="ORF">PPTS312_31960</name>
</gene>
<name>A0A7U6M3J2_PSEPU</name>
<proteinExistence type="predicted"/>
<sequence>MNVESLISRIEGHHAAHLHCHVLVDPLAIAGQSDHALLAHLREALGEAALMRVDRADLAHVPHPASRVGLPGFTRNVAQP</sequence>
<accession>A0A7U6M3J2</accession>
<evidence type="ECO:0000313" key="2">
    <source>
        <dbReference type="Proteomes" id="UP000464661"/>
    </source>
</evidence>
<dbReference type="RefSeq" id="WP_232062818.1">
    <property type="nucleotide sequence ID" value="NZ_AP022324.1"/>
</dbReference>
<organism evidence="1 2">
    <name type="scientific">Pseudomonas putida</name>
    <name type="common">Arthrobacter siderocapsulatus</name>
    <dbReference type="NCBI Taxonomy" id="303"/>
    <lineage>
        <taxon>Bacteria</taxon>
        <taxon>Pseudomonadati</taxon>
        <taxon>Pseudomonadota</taxon>
        <taxon>Gammaproteobacteria</taxon>
        <taxon>Pseudomonadales</taxon>
        <taxon>Pseudomonadaceae</taxon>
        <taxon>Pseudomonas</taxon>
    </lineage>
</organism>
<evidence type="ECO:0000313" key="1">
    <source>
        <dbReference type="EMBL" id="BBU45281.1"/>
    </source>
</evidence>
<dbReference type="EMBL" id="AP022324">
    <property type="protein sequence ID" value="BBU45281.1"/>
    <property type="molecule type" value="Genomic_DNA"/>
</dbReference>
<dbReference type="Proteomes" id="UP000464661">
    <property type="component" value="Chromosome"/>
</dbReference>